<dbReference type="InterPro" id="IPR018957">
    <property type="entry name" value="Znf_C3HC4_RING-type"/>
</dbReference>
<dbReference type="SMART" id="SM00184">
    <property type="entry name" value="RING"/>
    <property type="match status" value="1"/>
</dbReference>
<evidence type="ECO:0000256" key="4">
    <source>
        <dbReference type="ARBA" id="ARBA00012483"/>
    </source>
</evidence>
<feature type="transmembrane region" description="Helical" evidence="15">
    <location>
        <begin position="231"/>
        <end position="253"/>
    </location>
</feature>
<dbReference type="GO" id="GO:0061630">
    <property type="term" value="F:ubiquitin protein ligase activity"/>
    <property type="evidence" value="ECO:0007669"/>
    <property type="project" value="UniProtKB-EC"/>
</dbReference>
<evidence type="ECO:0000256" key="2">
    <source>
        <dbReference type="ARBA" id="ARBA00004127"/>
    </source>
</evidence>
<evidence type="ECO:0000256" key="13">
    <source>
        <dbReference type="ARBA" id="ARBA00023136"/>
    </source>
</evidence>
<keyword evidence="6 15" id="KW-0812">Transmembrane</keyword>
<dbReference type="EC" id="2.3.2.27" evidence="4"/>
<evidence type="ECO:0000256" key="1">
    <source>
        <dbReference type="ARBA" id="ARBA00000900"/>
    </source>
</evidence>
<dbReference type="GO" id="GO:0043161">
    <property type="term" value="P:proteasome-mediated ubiquitin-dependent protein catabolic process"/>
    <property type="evidence" value="ECO:0007669"/>
    <property type="project" value="TreeGrafter"/>
</dbReference>
<keyword evidence="19" id="KW-1185">Reference proteome</keyword>
<dbReference type="InterPro" id="IPR050731">
    <property type="entry name" value="HRD1_E3_ubiq-ligases"/>
</dbReference>
<comment type="catalytic activity">
    <reaction evidence="1">
        <text>S-ubiquitinyl-[E2 ubiquitin-conjugating enzyme]-L-cysteine + [acceptor protein]-L-lysine = [E2 ubiquitin-conjugating enzyme]-L-cysteine + N(6)-ubiquitinyl-[acceptor protein]-L-lysine.</text>
        <dbReference type="EC" id="2.3.2.27"/>
    </reaction>
</comment>
<dbReference type="OrthoDB" id="288306at2759"/>
<evidence type="ECO:0000256" key="14">
    <source>
        <dbReference type="PROSITE-ProRule" id="PRU00175"/>
    </source>
</evidence>
<proteinExistence type="predicted"/>
<keyword evidence="7" id="KW-0479">Metal-binding</keyword>
<evidence type="ECO:0000256" key="15">
    <source>
        <dbReference type="SAM" id="Phobius"/>
    </source>
</evidence>
<keyword evidence="10" id="KW-0833">Ubl conjugation pathway</keyword>
<dbReference type="Pfam" id="PF11145">
    <property type="entry name" value="DUF2921"/>
    <property type="match status" value="1"/>
</dbReference>
<dbReference type="Pfam" id="PF00097">
    <property type="entry name" value="zf-C3HC4"/>
    <property type="match status" value="1"/>
</dbReference>
<comment type="pathway">
    <text evidence="3">Protein modification; protein ubiquitination.</text>
</comment>
<sequence length="479" mass="57376">MFQIFLMMIQLMDAVGYNITKINELLLINRYHGKWESLTNNPFNYLEQKKGETFIQFKVDIYNQGPFSNKISSILIYFLDPSYFDEKQIIGQFKITDFNEKTLSWHGKTNFVYDQFQKNKVGLSKISCEVEYTIQLNYHQYEVDQKKIDFTVKLQNEKSYDKNAKFKQTQNIRIIYQAFKNKYCFIVLFQMYYLLYNFAISILCLGFVSIYNSFIAFENIRLPYTGDYSEYFILLAFFFYCLIFSINVSLFWIICKKDFNLKTQIQQNFSLNIFLYIVRIYYYYSIGISFYNLFGLLQKYKQYNSFLLIIGFFMTPQIIHNIRLGTNPKFIPEYIFGLLSINIAAPLYFKGFTFNFGRSKLQLEFCICWVLIYLVQIFILYIQYKKGPRKIIPRCLLPKQYNYYQDYRPQQLEEACTICLLHLMIEPDQQEYDLDRHQVSRALMITPCGHIFHPSCLKSRMEIKLFCPTCGNAIPPFYE</sequence>
<dbReference type="PANTHER" id="PTHR22763:SF185">
    <property type="entry name" value="E3 UBIQUITIN-PROTEIN LIGASE RHF2A"/>
    <property type="match status" value="1"/>
</dbReference>
<evidence type="ECO:0000256" key="8">
    <source>
        <dbReference type="ARBA" id="ARBA00022729"/>
    </source>
</evidence>
<dbReference type="PANTHER" id="PTHR22763">
    <property type="entry name" value="RING ZINC FINGER PROTEIN"/>
    <property type="match status" value="1"/>
</dbReference>
<evidence type="ECO:0000256" key="6">
    <source>
        <dbReference type="ARBA" id="ARBA00022692"/>
    </source>
</evidence>
<evidence type="ECO:0000256" key="3">
    <source>
        <dbReference type="ARBA" id="ARBA00004906"/>
    </source>
</evidence>
<evidence type="ECO:0000313" key="19">
    <source>
        <dbReference type="Proteomes" id="UP000689195"/>
    </source>
</evidence>
<dbReference type="GO" id="GO:0008270">
    <property type="term" value="F:zinc ion binding"/>
    <property type="evidence" value="ECO:0007669"/>
    <property type="project" value="UniProtKB-KW"/>
</dbReference>
<gene>
    <name evidence="18" type="ORF">PPENT_87.1.T1600045</name>
</gene>
<feature type="chain" id="PRO_5035880128" description="RING-type E3 ubiquitin transferase" evidence="16">
    <location>
        <begin position="17"/>
        <end position="479"/>
    </location>
</feature>
<reference evidence="18" key="1">
    <citation type="submission" date="2021-01" db="EMBL/GenBank/DDBJ databases">
        <authorList>
            <consortium name="Genoscope - CEA"/>
            <person name="William W."/>
        </authorList>
    </citation>
    <scope>NUCLEOTIDE SEQUENCE</scope>
</reference>
<feature type="domain" description="RING-type" evidence="17">
    <location>
        <begin position="416"/>
        <end position="470"/>
    </location>
</feature>
<protein>
    <recommendedName>
        <fullName evidence="4">RING-type E3 ubiquitin transferase</fullName>
        <ecNumber evidence="4">2.3.2.27</ecNumber>
    </recommendedName>
</protein>
<evidence type="ECO:0000256" key="12">
    <source>
        <dbReference type="ARBA" id="ARBA00022989"/>
    </source>
</evidence>
<comment type="subcellular location">
    <subcellularLocation>
        <location evidence="2">Endomembrane system</location>
        <topology evidence="2">Multi-pass membrane protein</topology>
    </subcellularLocation>
</comment>
<evidence type="ECO:0000256" key="7">
    <source>
        <dbReference type="ARBA" id="ARBA00022723"/>
    </source>
</evidence>
<evidence type="ECO:0000256" key="16">
    <source>
        <dbReference type="SAM" id="SignalP"/>
    </source>
</evidence>
<evidence type="ECO:0000256" key="10">
    <source>
        <dbReference type="ARBA" id="ARBA00022786"/>
    </source>
</evidence>
<name>A0A8S1YGW8_9CILI</name>
<dbReference type="EMBL" id="CAJJDO010000160">
    <property type="protein sequence ID" value="CAD8210654.1"/>
    <property type="molecule type" value="Genomic_DNA"/>
</dbReference>
<organism evidence="18 19">
    <name type="scientific">Paramecium pentaurelia</name>
    <dbReference type="NCBI Taxonomy" id="43138"/>
    <lineage>
        <taxon>Eukaryota</taxon>
        <taxon>Sar</taxon>
        <taxon>Alveolata</taxon>
        <taxon>Ciliophora</taxon>
        <taxon>Intramacronucleata</taxon>
        <taxon>Oligohymenophorea</taxon>
        <taxon>Peniculida</taxon>
        <taxon>Parameciidae</taxon>
        <taxon>Paramecium</taxon>
    </lineage>
</organism>
<dbReference type="InterPro" id="IPR021319">
    <property type="entry name" value="DUF2921"/>
</dbReference>
<keyword evidence="9 14" id="KW-0863">Zinc-finger</keyword>
<comment type="caution">
    <text evidence="18">The sequence shown here is derived from an EMBL/GenBank/DDBJ whole genome shotgun (WGS) entry which is preliminary data.</text>
</comment>
<keyword evidence="11" id="KW-0862">Zinc</keyword>
<evidence type="ECO:0000256" key="9">
    <source>
        <dbReference type="ARBA" id="ARBA00022771"/>
    </source>
</evidence>
<keyword evidence="5" id="KW-0808">Transferase</keyword>
<dbReference type="PROSITE" id="PS50089">
    <property type="entry name" value="ZF_RING_2"/>
    <property type="match status" value="1"/>
</dbReference>
<feature type="transmembrane region" description="Helical" evidence="15">
    <location>
        <begin position="331"/>
        <end position="349"/>
    </location>
</feature>
<accession>A0A8S1YGW8</accession>
<dbReference type="AlphaFoldDB" id="A0A8S1YGW8"/>
<feature type="transmembrane region" description="Helical" evidence="15">
    <location>
        <begin position="273"/>
        <end position="294"/>
    </location>
</feature>
<keyword evidence="12 15" id="KW-1133">Transmembrane helix</keyword>
<feature type="transmembrane region" description="Helical" evidence="15">
    <location>
        <begin position="183"/>
        <end position="211"/>
    </location>
</feature>
<evidence type="ECO:0000256" key="5">
    <source>
        <dbReference type="ARBA" id="ARBA00022679"/>
    </source>
</evidence>
<dbReference type="GO" id="GO:0012505">
    <property type="term" value="C:endomembrane system"/>
    <property type="evidence" value="ECO:0007669"/>
    <property type="project" value="UniProtKB-SubCell"/>
</dbReference>
<dbReference type="Proteomes" id="UP000689195">
    <property type="component" value="Unassembled WGS sequence"/>
</dbReference>
<dbReference type="InterPro" id="IPR001841">
    <property type="entry name" value="Znf_RING"/>
</dbReference>
<evidence type="ECO:0000256" key="11">
    <source>
        <dbReference type="ARBA" id="ARBA00022833"/>
    </source>
</evidence>
<keyword evidence="8 16" id="KW-0732">Signal</keyword>
<evidence type="ECO:0000259" key="17">
    <source>
        <dbReference type="PROSITE" id="PS50089"/>
    </source>
</evidence>
<keyword evidence="13 15" id="KW-0472">Membrane</keyword>
<evidence type="ECO:0000313" key="18">
    <source>
        <dbReference type="EMBL" id="CAD8210654.1"/>
    </source>
</evidence>
<feature type="signal peptide" evidence="16">
    <location>
        <begin position="1"/>
        <end position="16"/>
    </location>
</feature>
<feature type="transmembrane region" description="Helical" evidence="15">
    <location>
        <begin position="361"/>
        <end position="382"/>
    </location>
</feature>
<feature type="transmembrane region" description="Helical" evidence="15">
    <location>
        <begin position="300"/>
        <end position="319"/>
    </location>
</feature>